<dbReference type="InterPro" id="IPR053975">
    <property type="entry name" value="PFF1_C"/>
</dbReference>
<dbReference type="EC" id="3.4.-.-" evidence="15"/>
<feature type="domain" description="Vacuolar membrane protease transmembrane" evidence="20">
    <location>
        <begin position="391"/>
        <end position="557"/>
    </location>
</feature>
<evidence type="ECO:0000256" key="2">
    <source>
        <dbReference type="ARBA" id="ARBA00003273"/>
    </source>
</evidence>
<evidence type="ECO:0000256" key="15">
    <source>
        <dbReference type="RuleBase" id="RU361240"/>
    </source>
</evidence>
<comment type="function">
    <text evidence="2">May be involved in vacuolar sorting and osmoregulation.</text>
</comment>
<dbReference type="InterPro" id="IPR048024">
    <property type="entry name" value="Fxna-like_M28_dom"/>
</dbReference>
<evidence type="ECO:0000256" key="14">
    <source>
        <dbReference type="ARBA" id="ARBA00023180"/>
    </source>
</evidence>
<dbReference type="EMBL" id="CP064812">
    <property type="protein sequence ID" value="QPG74152.1"/>
    <property type="molecule type" value="Genomic_DNA"/>
</dbReference>
<keyword evidence="5" id="KW-0926">Vacuole</keyword>
<feature type="domain" description="Vacuolar membrane protease C-terminal" evidence="19">
    <location>
        <begin position="683"/>
        <end position="962"/>
    </location>
</feature>
<feature type="domain" description="Peptidase M28" evidence="18">
    <location>
        <begin position="130"/>
        <end position="319"/>
    </location>
</feature>
<keyword evidence="10 15" id="KW-0862">Zinc</keyword>
<dbReference type="CDD" id="cd03875">
    <property type="entry name" value="M28_Fxna_like"/>
    <property type="match status" value="1"/>
</dbReference>
<dbReference type="InterPro" id="IPR007484">
    <property type="entry name" value="Peptidase_M28"/>
</dbReference>
<comment type="cofactor">
    <cofactor evidence="1">
        <name>Zn(2+)</name>
        <dbReference type="ChEBI" id="CHEBI:29105"/>
    </cofactor>
</comment>
<keyword evidence="6 15" id="KW-0645">Protease</keyword>
<evidence type="ECO:0000256" key="12">
    <source>
        <dbReference type="ARBA" id="ARBA00023049"/>
    </source>
</evidence>
<evidence type="ECO:0000256" key="9">
    <source>
        <dbReference type="ARBA" id="ARBA00022801"/>
    </source>
</evidence>
<evidence type="ECO:0000256" key="8">
    <source>
        <dbReference type="ARBA" id="ARBA00022723"/>
    </source>
</evidence>
<comment type="subcellular location">
    <subcellularLocation>
        <location evidence="3">Vacuole membrane</location>
        <topology evidence="3">Multi-pass membrane protein</topology>
    </subcellularLocation>
</comment>
<dbReference type="GO" id="GO:0005774">
    <property type="term" value="C:vacuolar membrane"/>
    <property type="evidence" value="ECO:0007669"/>
    <property type="project" value="UniProtKB-SubCell"/>
</dbReference>
<feature type="domain" description="Vacuolar membrane protease transmembrane" evidence="20">
    <location>
        <begin position="572"/>
        <end position="653"/>
    </location>
</feature>
<dbReference type="Pfam" id="PF22250">
    <property type="entry name" value="PFF1_C"/>
    <property type="match status" value="1"/>
</dbReference>
<evidence type="ECO:0000256" key="17">
    <source>
        <dbReference type="SAM" id="Phobius"/>
    </source>
</evidence>
<dbReference type="GO" id="GO:0008235">
    <property type="term" value="F:metalloexopeptidase activity"/>
    <property type="evidence" value="ECO:0007669"/>
    <property type="project" value="InterPro"/>
</dbReference>
<dbReference type="InterPro" id="IPR053976">
    <property type="entry name" value="PFF1_TM"/>
</dbReference>
<evidence type="ECO:0000259" key="19">
    <source>
        <dbReference type="Pfam" id="PF22250"/>
    </source>
</evidence>
<protein>
    <recommendedName>
        <fullName evidence="15">Peptide hydrolase</fullName>
        <ecNumber evidence="15">3.4.-.-</ecNumber>
    </recommendedName>
</protein>
<dbReference type="InterPro" id="IPR045175">
    <property type="entry name" value="M28_fam"/>
</dbReference>
<dbReference type="SUPFAM" id="SSF53187">
    <property type="entry name" value="Zn-dependent exopeptidases"/>
    <property type="match status" value="1"/>
</dbReference>
<evidence type="ECO:0000256" key="5">
    <source>
        <dbReference type="ARBA" id="ARBA00022554"/>
    </source>
</evidence>
<evidence type="ECO:0000259" key="18">
    <source>
        <dbReference type="Pfam" id="PF04389"/>
    </source>
</evidence>
<dbReference type="RefSeq" id="XP_038777717.1">
    <property type="nucleotide sequence ID" value="XM_038921789.1"/>
</dbReference>
<reference evidence="21" key="1">
    <citation type="submission" date="2020-10" db="EMBL/GenBank/DDBJ databases">
        <authorList>
            <person name="Roach M.J.R."/>
        </authorList>
    </citation>
    <scope>NUCLEOTIDE SEQUENCE</scope>
    <source>
        <strain evidence="21">CBS 1945</strain>
    </source>
</reference>
<evidence type="ECO:0000256" key="1">
    <source>
        <dbReference type="ARBA" id="ARBA00001947"/>
    </source>
</evidence>
<evidence type="ECO:0000256" key="16">
    <source>
        <dbReference type="SAM" id="MobiDB-lite"/>
    </source>
</evidence>
<dbReference type="PANTHER" id="PTHR12147">
    <property type="entry name" value="METALLOPEPTIDASE M28 FAMILY MEMBER"/>
    <property type="match status" value="1"/>
</dbReference>
<evidence type="ECO:0000256" key="7">
    <source>
        <dbReference type="ARBA" id="ARBA00022692"/>
    </source>
</evidence>
<comment type="similarity">
    <text evidence="4 15">Belongs to the peptidase M28 family.</text>
</comment>
<accession>A0A875S239</accession>
<dbReference type="OrthoDB" id="76293at2759"/>
<sequence length="968" mass="107697">MAPASSFVGSIFRFRKTSLTILLVICYALAIFLSLYFEEVALTVPDPEPRILTQSWLDLKKLACQPHPFTSHANEVAHDFLMGRVSEICERQPYLSVWDDFGNRSTIISQKNTLDLSSPERRVVYFESGNILAKIQGKNPELGGVLVSAHYDSAPPSYGATDDGMGIVTMMGLLEHFSNNSIPQPDRTLIVNLNDNEEFGLMGSEMFIKHPWFSEVKYFVNLDGAGAGGRAVLLRATDNGMLDYYQSVERPFANSMFQQAFKGNLVGSQTDFYVYAKNGLRGIDIDFYKPRSLYHTRRDNVAESSKGSLWHMLKNTLDYVETLVYNAEPLNDDVSDGVYFDVCGKWFFNISVKKLVIVNVTLLLMLPSIIIALLIYVHRNNAWPIGLRGWLRMPISLAISVAVTVVASKYFYIHDKLLILNDFISPLLAISSLALIVNYLVLNFFAWITPVYDQKLICLLELTGLFWVALIFATIVEDSEQNTGAYLATIFFVLLATGSIIGLIGMALKGRYDERVVSVTPPASTYGSTNDEDAGSEEHIPDDTNASTNPSPAVASEDHPLLSPATPEPISSSEVSEIRHSARVEKSYDWLIQFLAVVPLSVFIIFNMGDLLLQSLHQTGQDSAASGQAAIYLLLAVSVSLSIPLLPFAHKMNAAVITFFVLVFAIASTVTYFQVPFSYRNPLKIRTMQVLDLGEASPFGNSSDNAISYMTFRTRKGYITPIISEIPSVETIGEDAVTCKPTRGMNDVETCSYEAQRPWLLDGTVADNAYSKYLSIDVISNSNKGKSSGKYEPLRASLDINVADNRLCILSFNTTDYDSENTKEGKGKSPVKVVTVFDPAATHRQDDPVSANIPSGHSTDDEGNHYFKLMRGIDTFQVYKLNWTEPKHRVALEWLPFSFEDGNDEPSKRGLGVTVKCYWGEFDTEFVVDGQKKRRLPAYDEAVQYAPQNVLYTNMKPGLLEISGHIEL</sequence>
<dbReference type="Pfam" id="PF04389">
    <property type="entry name" value="Peptidase_M28"/>
    <property type="match status" value="1"/>
</dbReference>
<feature type="transmembrane region" description="Helical" evidence="17">
    <location>
        <begin position="488"/>
        <end position="508"/>
    </location>
</feature>
<evidence type="ECO:0000313" key="21">
    <source>
        <dbReference type="EMBL" id="QPG74152.1"/>
    </source>
</evidence>
<keyword evidence="12" id="KW-0482">Metalloprotease</keyword>
<dbReference type="Proteomes" id="UP000662931">
    <property type="component" value="Chromosome 1"/>
</dbReference>
<keyword evidence="22" id="KW-1185">Reference proteome</keyword>
<evidence type="ECO:0000256" key="3">
    <source>
        <dbReference type="ARBA" id="ARBA00004128"/>
    </source>
</evidence>
<dbReference type="Gene3D" id="3.40.630.10">
    <property type="entry name" value="Zn peptidases"/>
    <property type="match status" value="1"/>
</dbReference>
<feature type="transmembrane region" description="Helical" evidence="17">
    <location>
        <begin position="655"/>
        <end position="675"/>
    </location>
</feature>
<dbReference type="Pfam" id="PF22251">
    <property type="entry name" value="PFF1_TM"/>
    <property type="match status" value="2"/>
</dbReference>
<keyword evidence="13 17" id="KW-0472">Membrane</keyword>
<feature type="transmembrane region" description="Helical" evidence="17">
    <location>
        <begin position="588"/>
        <end position="609"/>
    </location>
</feature>
<evidence type="ECO:0000256" key="4">
    <source>
        <dbReference type="ARBA" id="ARBA00010918"/>
    </source>
</evidence>
<feature type="region of interest" description="Disordered" evidence="16">
    <location>
        <begin position="523"/>
        <end position="574"/>
    </location>
</feature>
<feature type="transmembrane region" description="Helical" evidence="17">
    <location>
        <begin position="457"/>
        <end position="476"/>
    </location>
</feature>
<keyword evidence="11 17" id="KW-1133">Transmembrane helix</keyword>
<evidence type="ECO:0000256" key="13">
    <source>
        <dbReference type="ARBA" id="ARBA00023136"/>
    </source>
</evidence>
<feature type="transmembrane region" description="Helical" evidence="17">
    <location>
        <begin position="629"/>
        <end position="648"/>
    </location>
</feature>
<keyword evidence="9 15" id="KW-0378">Hydrolase</keyword>
<proteinExistence type="inferred from homology"/>
<feature type="transmembrane region" description="Helical" evidence="17">
    <location>
        <begin position="355"/>
        <end position="377"/>
    </location>
</feature>
<evidence type="ECO:0000256" key="6">
    <source>
        <dbReference type="ARBA" id="ARBA00022670"/>
    </source>
</evidence>
<feature type="transmembrane region" description="Helical" evidence="17">
    <location>
        <begin position="389"/>
        <end position="411"/>
    </location>
</feature>
<keyword evidence="8 15" id="KW-0479">Metal-binding</keyword>
<dbReference type="AlphaFoldDB" id="A0A875S239"/>
<name>A0A875S239_EENNA</name>
<dbReference type="GeneID" id="62194877"/>
<evidence type="ECO:0000256" key="10">
    <source>
        <dbReference type="ARBA" id="ARBA00022833"/>
    </source>
</evidence>
<dbReference type="PANTHER" id="PTHR12147:SF58">
    <property type="entry name" value="VACUOLAR MEMBRANE PROTEASE"/>
    <property type="match status" value="1"/>
</dbReference>
<dbReference type="KEGG" id="bnn:FOA43_001476"/>
<keyword evidence="7 17" id="KW-0812">Transmembrane</keyword>
<dbReference type="GO" id="GO:0046872">
    <property type="term" value="F:metal ion binding"/>
    <property type="evidence" value="ECO:0007669"/>
    <property type="project" value="UniProtKB-KW"/>
</dbReference>
<evidence type="ECO:0000256" key="11">
    <source>
        <dbReference type="ARBA" id="ARBA00022989"/>
    </source>
</evidence>
<feature type="transmembrane region" description="Helical" evidence="17">
    <location>
        <begin position="19"/>
        <end position="37"/>
    </location>
</feature>
<gene>
    <name evidence="21" type="ORF">FOA43_001476</name>
</gene>
<organism evidence="21 22">
    <name type="scientific">Eeniella nana</name>
    <name type="common">Yeast</name>
    <name type="synonym">Brettanomyces nanus</name>
    <dbReference type="NCBI Taxonomy" id="13502"/>
    <lineage>
        <taxon>Eukaryota</taxon>
        <taxon>Fungi</taxon>
        <taxon>Dikarya</taxon>
        <taxon>Ascomycota</taxon>
        <taxon>Saccharomycotina</taxon>
        <taxon>Pichiomycetes</taxon>
        <taxon>Pichiales</taxon>
        <taxon>Pichiaceae</taxon>
        <taxon>Brettanomyces</taxon>
    </lineage>
</organism>
<keyword evidence="14" id="KW-0325">Glycoprotein</keyword>
<dbReference type="GO" id="GO:0006508">
    <property type="term" value="P:proteolysis"/>
    <property type="evidence" value="ECO:0007669"/>
    <property type="project" value="UniProtKB-KW"/>
</dbReference>
<feature type="transmembrane region" description="Helical" evidence="17">
    <location>
        <begin position="423"/>
        <end position="445"/>
    </location>
</feature>
<evidence type="ECO:0000259" key="20">
    <source>
        <dbReference type="Pfam" id="PF22251"/>
    </source>
</evidence>
<evidence type="ECO:0000313" key="22">
    <source>
        <dbReference type="Proteomes" id="UP000662931"/>
    </source>
</evidence>